<dbReference type="InterPro" id="IPR005119">
    <property type="entry name" value="LysR_subst-bd"/>
</dbReference>
<evidence type="ECO:0000313" key="7">
    <source>
        <dbReference type="EMBL" id="MBE7368972.1"/>
    </source>
</evidence>
<evidence type="ECO:0000313" key="8">
    <source>
        <dbReference type="Proteomes" id="UP000806285"/>
    </source>
</evidence>
<feature type="coiled-coil region" evidence="5">
    <location>
        <begin position="22"/>
        <end position="85"/>
    </location>
</feature>
<dbReference type="Proteomes" id="UP000806285">
    <property type="component" value="Unassembled WGS sequence"/>
</dbReference>
<reference evidence="7 8" key="1">
    <citation type="submission" date="2020-10" db="EMBL/GenBank/DDBJ databases">
        <title>Ramlibacter sp. HM2 16S ribosomal RNA gene Genome sequencing and assembly.</title>
        <authorList>
            <person name="Kang M."/>
        </authorList>
    </citation>
    <scope>NUCLEOTIDE SEQUENCE [LARGE SCALE GENOMIC DNA]</scope>
    <source>
        <strain evidence="7 8">HM2</strain>
    </source>
</reference>
<proteinExistence type="inferred from homology"/>
<keyword evidence="2" id="KW-0805">Transcription regulation</keyword>
<dbReference type="InterPro" id="IPR036388">
    <property type="entry name" value="WH-like_DNA-bd_sf"/>
</dbReference>
<dbReference type="PANTHER" id="PTHR30537">
    <property type="entry name" value="HTH-TYPE TRANSCRIPTIONAL REGULATOR"/>
    <property type="match status" value="1"/>
</dbReference>
<sequence>MNLARLEVFVTVCATRSFTRAADQLAITKSAASQQVATLERELGVQLLHRSTRNLAPTDAGAALLEEGQALLDQAQRLAERTMRQAAQLSGVLRVTSSEDTAVAVAAVIADYLRLHPGMQVEYRPSDRLLDLVADGLDLSLRATTRRDSSLRAVTLAEYDVWCVASPQYLRERGTPRRLAELASHAWIAFTLIPHPWTLQTRDGKQSVRFQRTVSTSSSAGGRALALAGAGLFAGPRFIVEAEVDAGRLVRILPTLKLPVVTLYAAWPGRGEPPTKTREFIELAKARLGRGPKPAPQ</sequence>
<keyword evidence="4" id="KW-0804">Transcription</keyword>
<dbReference type="SUPFAM" id="SSF53850">
    <property type="entry name" value="Periplasmic binding protein-like II"/>
    <property type="match status" value="1"/>
</dbReference>
<evidence type="ECO:0000256" key="3">
    <source>
        <dbReference type="ARBA" id="ARBA00023125"/>
    </source>
</evidence>
<dbReference type="InterPro" id="IPR036390">
    <property type="entry name" value="WH_DNA-bd_sf"/>
</dbReference>
<gene>
    <name evidence="7" type="ORF">IM787_15525</name>
</gene>
<comment type="similarity">
    <text evidence="1">Belongs to the LysR transcriptional regulatory family.</text>
</comment>
<evidence type="ECO:0000256" key="4">
    <source>
        <dbReference type="ARBA" id="ARBA00023163"/>
    </source>
</evidence>
<dbReference type="PRINTS" id="PR00039">
    <property type="entry name" value="HTHLYSR"/>
</dbReference>
<evidence type="ECO:0000259" key="6">
    <source>
        <dbReference type="PROSITE" id="PS50931"/>
    </source>
</evidence>
<dbReference type="InterPro" id="IPR000847">
    <property type="entry name" value="LysR_HTH_N"/>
</dbReference>
<evidence type="ECO:0000256" key="2">
    <source>
        <dbReference type="ARBA" id="ARBA00023015"/>
    </source>
</evidence>
<dbReference type="Gene3D" id="3.40.190.290">
    <property type="match status" value="1"/>
</dbReference>
<protein>
    <submittedName>
        <fullName evidence="7">LysR family transcriptional regulator</fullName>
    </submittedName>
</protein>
<keyword evidence="3" id="KW-0238">DNA-binding</keyword>
<dbReference type="EMBL" id="JADDIV010000004">
    <property type="protein sequence ID" value="MBE7368972.1"/>
    <property type="molecule type" value="Genomic_DNA"/>
</dbReference>
<dbReference type="RefSeq" id="WP_193677585.1">
    <property type="nucleotide sequence ID" value="NZ_JADDIV010000004.1"/>
</dbReference>
<accession>A0ABR9S7J2</accession>
<feature type="domain" description="HTH lysR-type" evidence="6">
    <location>
        <begin position="1"/>
        <end position="58"/>
    </location>
</feature>
<keyword evidence="8" id="KW-1185">Reference proteome</keyword>
<evidence type="ECO:0000256" key="1">
    <source>
        <dbReference type="ARBA" id="ARBA00009437"/>
    </source>
</evidence>
<organism evidence="7 8">
    <name type="scientific">Ramlibacter pallidus</name>
    <dbReference type="NCBI Taxonomy" id="2780087"/>
    <lineage>
        <taxon>Bacteria</taxon>
        <taxon>Pseudomonadati</taxon>
        <taxon>Pseudomonadota</taxon>
        <taxon>Betaproteobacteria</taxon>
        <taxon>Burkholderiales</taxon>
        <taxon>Comamonadaceae</taxon>
        <taxon>Ramlibacter</taxon>
    </lineage>
</organism>
<evidence type="ECO:0000256" key="5">
    <source>
        <dbReference type="SAM" id="Coils"/>
    </source>
</evidence>
<name>A0ABR9S7J2_9BURK</name>
<dbReference type="Pfam" id="PF03466">
    <property type="entry name" value="LysR_substrate"/>
    <property type="match status" value="1"/>
</dbReference>
<dbReference type="PROSITE" id="PS50931">
    <property type="entry name" value="HTH_LYSR"/>
    <property type="match status" value="1"/>
</dbReference>
<dbReference type="CDD" id="cd08422">
    <property type="entry name" value="PBP2_CrgA_like"/>
    <property type="match status" value="1"/>
</dbReference>
<dbReference type="InterPro" id="IPR058163">
    <property type="entry name" value="LysR-type_TF_proteobact-type"/>
</dbReference>
<dbReference type="Gene3D" id="1.10.10.10">
    <property type="entry name" value="Winged helix-like DNA-binding domain superfamily/Winged helix DNA-binding domain"/>
    <property type="match status" value="1"/>
</dbReference>
<dbReference type="PANTHER" id="PTHR30537:SF66">
    <property type="entry name" value="IRON-REGULATED VIRULENCE REGULATORY PROTEIN IRGB"/>
    <property type="match status" value="1"/>
</dbReference>
<comment type="caution">
    <text evidence="7">The sequence shown here is derived from an EMBL/GenBank/DDBJ whole genome shotgun (WGS) entry which is preliminary data.</text>
</comment>
<dbReference type="Pfam" id="PF00126">
    <property type="entry name" value="HTH_1"/>
    <property type="match status" value="1"/>
</dbReference>
<keyword evidence="5" id="KW-0175">Coiled coil</keyword>
<dbReference type="SUPFAM" id="SSF46785">
    <property type="entry name" value="Winged helix' DNA-binding domain"/>
    <property type="match status" value="1"/>
</dbReference>